<evidence type="ECO:0000256" key="2">
    <source>
        <dbReference type="SAM" id="MobiDB-lite"/>
    </source>
</evidence>
<feature type="coiled-coil region" evidence="1">
    <location>
        <begin position="166"/>
        <end position="230"/>
    </location>
</feature>
<evidence type="ECO:0000313" key="5">
    <source>
        <dbReference type="Proteomes" id="UP000199079"/>
    </source>
</evidence>
<gene>
    <name evidence="4" type="ORF">SAMN05216564_102318</name>
</gene>
<dbReference type="EMBL" id="FNPC01000002">
    <property type="protein sequence ID" value="SDX97717.1"/>
    <property type="molecule type" value="Genomic_DNA"/>
</dbReference>
<feature type="domain" description="DUF7260" evidence="3">
    <location>
        <begin position="5"/>
        <end position="286"/>
    </location>
</feature>
<name>A0A1H3G3X1_9EURY</name>
<reference evidence="5" key="1">
    <citation type="submission" date="2016-10" db="EMBL/GenBank/DDBJ databases">
        <authorList>
            <person name="Varghese N."/>
            <person name="Submissions S."/>
        </authorList>
    </citation>
    <scope>NUCLEOTIDE SEQUENCE [LARGE SCALE GENOMIC DNA]</scope>
    <source>
        <strain evidence="5">DC30,IBRC 10041,KCTC 4046</strain>
    </source>
</reference>
<protein>
    <recommendedName>
        <fullName evidence="3">DUF7260 domain-containing protein</fullName>
    </recommendedName>
</protein>
<evidence type="ECO:0000256" key="1">
    <source>
        <dbReference type="SAM" id="Coils"/>
    </source>
</evidence>
<proteinExistence type="predicted"/>
<dbReference type="Proteomes" id="UP000199079">
    <property type="component" value="Unassembled WGS sequence"/>
</dbReference>
<evidence type="ECO:0000313" key="4">
    <source>
        <dbReference type="EMBL" id="SDX97717.1"/>
    </source>
</evidence>
<dbReference type="Pfam" id="PF23921">
    <property type="entry name" value="DUF7260"/>
    <property type="match status" value="1"/>
</dbReference>
<dbReference type="OrthoDB" id="213880at2157"/>
<dbReference type="RefSeq" id="WP_092731100.1">
    <property type="nucleotide sequence ID" value="NZ_FNPC01000002.1"/>
</dbReference>
<evidence type="ECO:0000259" key="3">
    <source>
        <dbReference type="Pfam" id="PF23921"/>
    </source>
</evidence>
<dbReference type="InterPro" id="IPR055684">
    <property type="entry name" value="DUF7260"/>
</dbReference>
<feature type="region of interest" description="Disordered" evidence="2">
    <location>
        <begin position="41"/>
        <end position="96"/>
    </location>
</feature>
<keyword evidence="1" id="KW-0175">Coiled coil</keyword>
<dbReference type="AlphaFoldDB" id="A0A1H3G3X1"/>
<sequence>MSVETAVHAALDRVDAETERVDSLTPAFRRFDAAVRDLDPVGSHASSSGEPTRLADGGITAAHHHDRQPGRPGTPDGAAGVTGNAGVAGGAEAADRTGSVRDAFAETVLSARDEGSNASDASAAAVVRAIRSEFGDEIAVVLAPGTDAGFTPAVKRAVRSAIATRRAELRALRDALDRERESLRSAREDVDAIVSWIARADETPLSDLGFEALRDRHETLERHRERCAERLESRQETLGSATGHGADAGLTHRSLVAHLYDVDGFPTPYPVVSTVVRLIDCCESCQRSVRDHLTRRV</sequence>
<organism evidence="4 5">
    <name type="scientific">Halopenitus persicus</name>
    <dbReference type="NCBI Taxonomy" id="1048396"/>
    <lineage>
        <taxon>Archaea</taxon>
        <taxon>Methanobacteriati</taxon>
        <taxon>Methanobacteriota</taxon>
        <taxon>Stenosarchaea group</taxon>
        <taxon>Halobacteria</taxon>
        <taxon>Halobacteriales</taxon>
        <taxon>Haloferacaceae</taxon>
        <taxon>Halopenitus</taxon>
    </lineage>
</organism>
<keyword evidence="5" id="KW-1185">Reference proteome</keyword>
<accession>A0A1H3G3X1</accession>